<dbReference type="InterPro" id="IPR012341">
    <property type="entry name" value="6hp_glycosidase-like_sf"/>
</dbReference>
<name>A0ABR7C612_9BACE</name>
<keyword evidence="6" id="KW-1185">Reference proteome</keyword>
<evidence type="ECO:0000256" key="3">
    <source>
        <dbReference type="ARBA" id="ARBA00023295"/>
    </source>
</evidence>
<accession>A0ABR7C612</accession>
<dbReference type="Pfam" id="PF22422">
    <property type="entry name" value="MGH1-like_GH"/>
    <property type="match status" value="1"/>
</dbReference>
<protein>
    <recommendedName>
        <fullName evidence="4">Mannosylglycerate hydrolase MGH1-like glycoside hydrolase domain-containing protein</fullName>
    </recommendedName>
</protein>
<dbReference type="Gene3D" id="1.50.10.10">
    <property type="match status" value="1"/>
</dbReference>
<proteinExistence type="inferred from homology"/>
<dbReference type="InterPro" id="IPR008928">
    <property type="entry name" value="6-hairpin_glycosidase_sf"/>
</dbReference>
<keyword evidence="2" id="KW-0378">Hydrolase</keyword>
<reference evidence="5 6" key="1">
    <citation type="submission" date="2020-08" db="EMBL/GenBank/DDBJ databases">
        <title>Genome public.</title>
        <authorList>
            <person name="Liu C."/>
            <person name="Sun Q."/>
        </authorList>
    </citation>
    <scope>NUCLEOTIDE SEQUENCE [LARGE SCALE GENOMIC DNA]</scope>
    <source>
        <strain evidence="5 6">M27</strain>
    </source>
</reference>
<dbReference type="PANTHER" id="PTHR10412:SF11">
    <property type="entry name" value="MANNOSYL-OLIGOSACCHARIDE GLUCOSIDASE"/>
    <property type="match status" value="1"/>
</dbReference>
<dbReference type="InterPro" id="IPR004888">
    <property type="entry name" value="Glycoside_hydrolase_63"/>
</dbReference>
<organism evidence="5 6">
    <name type="scientific">Bacteroides difficilis</name>
    <dbReference type="NCBI Taxonomy" id="2763021"/>
    <lineage>
        <taxon>Bacteria</taxon>
        <taxon>Pseudomonadati</taxon>
        <taxon>Bacteroidota</taxon>
        <taxon>Bacteroidia</taxon>
        <taxon>Bacteroidales</taxon>
        <taxon>Bacteroidaceae</taxon>
        <taxon>Bacteroides</taxon>
    </lineage>
</organism>
<feature type="domain" description="Mannosylglycerate hydrolase MGH1-like glycoside hydrolase" evidence="4">
    <location>
        <begin position="284"/>
        <end position="620"/>
    </location>
</feature>
<dbReference type="RefSeq" id="WP_186966069.1">
    <property type="nucleotide sequence ID" value="NZ_JACOOE010000001.1"/>
</dbReference>
<dbReference type="SUPFAM" id="SSF48208">
    <property type="entry name" value="Six-hairpin glycosidases"/>
    <property type="match status" value="1"/>
</dbReference>
<gene>
    <name evidence="5" type="ORF">H8S67_00870</name>
</gene>
<dbReference type="Proteomes" id="UP000600600">
    <property type="component" value="Unassembled WGS sequence"/>
</dbReference>
<evidence type="ECO:0000313" key="5">
    <source>
        <dbReference type="EMBL" id="MBC5603230.1"/>
    </source>
</evidence>
<evidence type="ECO:0000259" key="4">
    <source>
        <dbReference type="Pfam" id="PF22422"/>
    </source>
</evidence>
<dbReference type="EMBL" id="JACOOE010000001">
    <property type="protein sequence ID" value="MBC5603230.1"/>
    <property type="molecule type" value="Genomic_DNA"/>
</dbReference>
<keyword evidence="3" id="KW-0326">Glycosidase</keyword>
<sequence length="640" mass="73647">MRKHLFCLLIIMMYSFGSVSIPYAYSMHTTINTPMQQYHSLQKELAKGWNTWDTRSVLTHVYLPYGFAIDLNLIDMNGHRASQFKVGARGIDKPILKPHAHTYDGTYTKMEVKWHGYAWMIESAAKGSTNIIIVTNLNGKKGAKLAVIPKSLWGRGNIIHYNSEEIYLAPKDKSVPVKAHLLGAPVEQKGRDLLISTDTQIAICCGMTSTLEQAVQRVKQCGEEFVVENKLKYGKNYDCYNAMQTILGWNNIYDPGIRKVITPVSRIWSSEWFASVDFGGFTLFCWDTYFASMMLAVGNKALAYANAVEITKAITESGFVPNCYYSNGFKSRDRSQPPVGSMAVWTLYQQYGDKWLLELLYNELLSWNNWWIENRSWEGLFCFGSSPYEKVSYFRSEYDQNTAYAACLESGLDNSSMFDGVPFNKVTHMQEQQDVGLSSLFVMDCDYLTQIARTLNKKEDAVMLEDRADKYRDNINQLWDKEKGLYYNRSTQNGKFNRRISPTNFYPLLAKAASQKQAERMMKEHLLNPEEFWGEYVIPSVPRNDPAFKNNDYWRGRIWAPLNFLVYMGLRNYDLSKECRQLSDKSEKLLLKSWLKDGYVFENYNATTGEGDDSVRSDKFYHWGVLLGYITLIENGVVEL</sequence>
<comment type="similarity">
    <text evidence="1">Belongs to the glycosyl hydrolase 63 family.</text>
</comment>
<evidence type="ECO:0000313" key="6">
    <source>
        <dbReference type="Proteomes" id="UP000600600"/>
    </source>
</evidence>
<evidence type="ECO:0000256" key="1">
    <source>
        <dbReference type="ARBA" id="ARBA00010833"/>
    </source>
</evidence>
<evidence type="ECO:0000256" key="2">
    <source>
        <dbReference type="ARBA" id="ARBA00022801"/>
    </source>
</evidence>
<dbReference type="PANTHER" id="PTHR10412">
    <property type="entry name" value="MANNOSYL-OLIGOSACCHARIDE GLUCOSIDASE"/>
    <property type="match status" value="1"/>
</dbReference>
<comment type="caution">
    <text evidence="5">The sequence shown here is derived from an EMBL/GenBank/DDBJ whole genome shotgun (WGS) entry which is preliminary data.</text>
</comment>
<dbReference type="InterPro" id="IPR054491">
    <property type="entry name" value="MGH1-like_GH"/>
</dbReference>